<dbReference type="Pfam" id="PF06666">
    <property type="entry name" value="DUF1173"/>
    <property type="match status" value="1"/>
</dbReference>
<dbReference type="InterPro" id="IPR009553">
    <property type="entry name" value="DUF1173"/>
</dbReference>
<sequence length="405" mass="45226">MGPAGLLVLIADRTVPATAARESPGRYARLLGRAKTEVGHAACLCRTPPLRLVIRVRSGRHHLAGWPGEGHEHAPSCPFHKMHPTLSGRSHYAEEAIRENEEGTAVRLATPLLTRQDARRKPSAPSPTTTDSGASSSRRTVGLLGLMHHLWESAGLTHWQPTWHRTWPTCHARLREQTDGCTVNGQRDVLYVVPPYRPANAATNAASFAAFHNRLGRRRTHERRGLILGEIREITKTRQGERLALCHLRGGLFSSARLAERTRRSYRAAFAGTPAERAEHSARRIVLAVVTRSTKGYLVVEDIAVMLTTTRYIPADSSHEVRMADALTAAGHSFVKPLRYDVRADVFPDFVVTTNPRRPVYVEVYGMAGLASYRERKRTKQAHYRARGIPVLEWDTTEPMPRLTR</sequence>
<gene>
    <name evidence="2" type="ORF">RM779_30055</name>
</gene>
<protein>
    <submittedName>
        <fullName evidence="2">DUF1173 family protein</fullName>
    </submittedName>
</protein>
<comment type="caution">
    <text evidence="2">The sequence shown here is derived from an EMBL/GenBank/DDBJ whole genome shotgun (WGS) entry which is preliminary data.</text>
</comment>
<accession>A0ABU2SDD3</accession>
<dbReference type="RefSeq" id="WP_311620948.1">
    <property type="nucleotide sequence ID" value="NZ_JAVREV010000022.1"/>
</dbReference>
<evidence type="ECO:0000313" key="2">
    <source>
        <dbReference type="EMBL" id="MDT0446808.1"/>
    </source>
</evidence>
<proteinExistence type="predicted"/>
<feature type="region of interest" description="Disordered" evidence="1">
    <location>
        <begin position="111"/>
        <end position="137"/>
    </location>
</feature>
<dbReference type="Proteomes" id="UP001183615">
    <property type="component" value="Unassembled WGS sequence"/>
</dbReference>
<name>A0ABU2SDD3_9ACTN</name>
<organism evidence="2 3">
    <name type="scientific">Streptomyces johnsoniae</name>
    <dbReference type="NCBI Taxonomy" id="3075532"/>
    <lineage>
        <taxon>Bacteria</taxon>
        <taxon>Bacillati</taxon>
        <taxon>Actinomycetota</taxon>
        <taxon>Actinomycetes</taxon>
        <taxon>Kitasatosporales</taxon>
        <taxon>Streptomycetaceae</taxon>
        <taxon>Streptomyces</taxon>
    </lineage>
</organism>
<keyword evidence="3" id="KW-1185">Reference proteome</keyword>
<evidence type="ECO:0000256" key="1">
    <source>
        <dbReference type="SAM" id="MobiDB-lite"/>
    </source>
</evidence>
<feature type="compositionally biased region" description="Polar residues" evidence="1">
    <location>
        <begin position="126"/>
        <end position="137"/>
    </location>
</feature>
<dbReference type="EMBL" id="JAVREV010000022">
    <property type="protein sequence ID" value="MDT0446808.1"/>
    <property type="molecule type" value="Genomic_DNA"/>
</dbReference>
<evidence type="ECO:0000313" key="3">
    <source>
        <dbReference type="Proteomes" id="UP001183615"/>
    </source>
</evidence>
<reference evidence="3" key="1">
    <citation type="submission" date="2023-07" db="EMBL/GenBank/DDBJ databases">
        <title>30 novel species of actinomycetes from the DSMZ collection.</title>
        <authorList>
            <person name="Nouioui I."/>
        </authorList>
    </citation>
    <scope>NUCLEOTIDE SEQUENCE [LARGE SCALE GENOMIC DNA]</scope>
    <source>
        <strain evidence="3">DSM 41886</strain>
    </source>
</reference>